<evidence type="ECO:0000256" key="5">
    <source>
        <dbReference type="ARBA" id="ARBA00025111"/>
    </source>
</evidence>
<comment type="similarity">
    <text evidence="1 9">Belongs to the ferritin family.</text>
</comment>
<dbReference type="GO" id="GO:0004322">
    <property type="term" value="F:ferroxidase activity"/>
    <property type="evidence" value="ECO:0007669"/>
    <property type="project" value="UniProtKB-EC"/>
</dbReference>
<dbReference type="PROSITE" id="PS50905">
    <property type="entry name" value="FERRITIN_LIKE"/>
    <property type="match status" value="1"/>
</dbReference>
<dbReference type="GO" id="GO:0008198">
    <property type="term" value="F:ferrous iron binding"/>
    <property type="evidence" value="ECO:0007669"/>
    <property type="project" value="TreeGrafter"/>
</dbReference>
<dbReference type="AlphaFoldDB" id="A0A835YFB9"/>
<dbReference type="PANTHER" id="PTHR11431:SF75">
    <property type="entry name" value="FERRITIN"/>
    <property type="match status" value="1"/>
</dbReference>
<dbReference type="PANTHER" id="PTHR11431">
    <property type="entry name" value="FERRITIN"/>
    <property type="match status" value="1"/>
</dbReference>
<dbReference type="InterPro" id="IPR009078">
    <property type="entry name" value="Ferritin-like_SF"/>
</dbReference>
<feature type="binding site" evidence="8">
    <location>
        <position position="153"/>
    </location>
    <ligand>
        <name>Fe cation</name>
        <dbReference type="ChEBI" id="CHEBI:24875"/>
        <label>1</label>
    </ligand>
</feature>
<evidence type="ECO:0000256" key="9">
    <source>
        <dbReference type="RuleBase" id="RU361145"/>
    </source>
</evidence>
<comment type="caution">
    <text evidence="12">The sequence shown here is derived from an EMBL/GenBank/DDBJ whole genome shotgun (WGS) entry which is preliminary data.</text>
</comment>
<reference evidence="12" key="1">
    <citation type="journal article" date="2020" name="bioRxiv">
        <title>Comparative genomics of Chlamydomonas.</title>
        <authorList>
            <person name="Craig R.J."/>
            <person name="Hasan A.R."/>
            <person name="Ness R.W."/>
            <person name="Keightley P.D."/>
        </authorList>
    </citation>
    <scope>NUCLEOTIDE SEQUENCE</scope>
    <source>
        <strain evidence="12">CCAP 11/70</strain>
    </source>
</reference>
<dbReference type="InterPro" id="IPR001519">
    <property type="entry name" value="Ferritin"/>
</dbReference>
<feature type="binding site" evidence="8">
    <location>
        <position position="233"/>
    </location>
    <ligand>
        <name>Fe cation</name>
        <dbReference type="ChEBI" id="CHEBI:24875"/>
        <label>1</label>
    </ligand>
</feature>
<evidence type="ECO:0000313" key="12">
    <source>
        <dbReference type="EMBL" id="KAG2500677.1"/>
    </source>
</evidence>
<evidence type="ECO:0000313" key="13">
    <source>
        <dbReference type="Proteomes" id="UP000612055"/>
    </source>
</evidence>
<feature type="region of interest" description="Disordered" evidence="10">
    <location>
        <begin position="1"/>
        <end position="58"/>
    </location>
</feature>
<evidence type="ECO:0000259" key="11">
    <source>
        <dbReference type="PROSITE" id="PS50905"/>
    </source>
</evidence>
<evidence type="ECO:0000256" key="6">
    <source>
        <dbReference type="ARBA" id="ARBA00026060"/>
    </source>
</evidence>
<feature type="compositionally biased region" description="Low complexity" evidence="10">
    <location>
        <begin position="1"/>
        <end position="29"/>
    </location>
</feature>
<dbReference type="InterPro" id="IPR009040">
    <property type="entry name" value="Ferritin-like_diiron"/>
</dbReference>
<comment type="function">
    <text evidence="5">Stores iron in a soluble, non-toxic, readily available form. Important for iron homeostasis. Has ferroxidase activity. Iron is taken up in the ferrous form and deposited as ferric hydroxides after oxidation.</text>
</comment>
<dbReference type="OrthoDB" id="186462at2759"/>
<dbReference type="GO" id="GO:0006879">
    <property type="term" value="P:intracellular iron ion homeostasis"/>
    <property type="evidence" value="ECO:0007669"/>
    <property type="project" value="UniProtKB-KW"/>
</dbReference>
<evidence type="ECO:0000256" key="2">
    <source>
        <dbReference type="ARBA" id="ARBA00022434"/>
    </source>
</evidence>
<keyword evidence="3 8" id="KW-0479">Metal-binding</keyword>
<evidence type="ECO:0000256" key="8">
    <source>
        <dbReference type="PIRSR" id="PIRSR601519-1"/>
    </source>
</evidence>
<name>A0A835YFB9_9CHLO</name>
<dbReference type="EMBL" id="JAEHOE010000003">
    <property type="protein sequence ID" value="KAG2500677.1"/>
    <property type="molecule type" value="Genomic_DNA"/>
</dbReference>
<proteinExistence type="inferred from homology"/>
<dbReference type="Gene3D" id="1.20.1260.10">
    <property type="match status" value="1"/>
</dbReference>
<dbReference type="InterPro" id="IPR008331">
    <property type="entry name" value="Ferritin_DPS_dom"/>
</dbReference>
<evidence type="ECO:0000256" key="4">
    <source>
        <dbReference type="ARBA" id="ARBA00023004"/>
    </source>
</evidence>
<dbReference type="GO" id="GO:0008199">
    <property type="term" value="F:ferric iron binding"/>
    <property type="evidence" value="ECO:0007669"/>
    <property type="project" value="InterPro"/>
</dbReference>
<dbReference type="CDD" id="cd01056">
    <property type="entry name" value="Euk_Ferritin"/>
    <property type="match status" value="1"/>
</dbReference>
<evidence type="ECO:0000256" key="10">
    <source>
        <dbReference type="SAM" id="MobiDB-lite"/>
    </source>
</evidence>
<keyword evidence="2 9" id="KW-0409">Iron storage</keyword>
<evidence type="ECO:0000256" key="7">
    <source>
        <dbReference type="ARBA" id="ARBA00047990"/>
    </source>
</evidence>
<dbReference type="SUPFAM" id="SSF47240">
    <property type="entry name" value="Ferritin-like"/>
    <property type="match status" value="1"/>
</dbReference>
<protein>
    <recommendedName>
        <fullName evidence="9">Ferritin</fullName>
        <ecNumber evidence="9">1.16.3.1</ecNumber>
    </recommendedName>
</protein>
<accession>A0A835YFB9</accession>
<feature type="compositionally biased region" description="Basic and acidic residues" evidence="10">
    <location>
        <begin position="49"/>
        <end position="58"/>
    </location>
</feature>
<keyword evidence="13" id="KW-1185">Reference proteome</keyword>
<dbReference type="GO" id="GO:0006826">
    <property type="term" value="P:iron ion transport"/>
    <property type="evidence" value="ECO:0007669"/>
    <property type="project" value="InterPro"/>
</dbReference>
<feature type="domain" description="Ferritin-like diiron" evidence="11">
    <location>
        <begin position="98"/>
        <end position="251"/>
    </location>
</feature>
<organism evidence="12 13">
    <name type="scientific">Edaphochlamys debaryana</name>
    <dbReference type="NCBI Taxonomy" id="47281"/>
    <lineage>
        <taxon>Eukaryota</taxon>
        <taxon>Viridiplantae</taxon>
        <taxon>Chlorophyta</taxon>
        <taxon>core chlorophytes</taxon>
        <taxon>Chlorophyceae</taxon>
        <taxon>CS clade</taxon>
        <taxon>Chlamydomonadales</taxon>
        <taxon>Chlamydomonadales incertae sedis</taxon>
        <taxon>Edaphochlamys</taxon>
    </lineage>
</organism>
<feature type="binding site" evidence="8">
    <location>
        <position position="150"/>
    </location>
    <ligand>
        <name>Fe cation</name>
        <dbReference type="ChEBI" id="CHEBI:24875"/>
        <label>1</label>
    </ligand>
</feature>
<keyword evidence="9" id="KW-0560">Oxidoreductase</keyword>
<dbReference type="Pfam" id="PF00210">
    <property type="entry name" value="Ferritin"/>
    <property type="match status" value="1"/>
</dbReference>
<dbReference type="EC" id="1.16.3.1" evidence="9"/>
<comment type="catalytic activity">
    <reaction evidence="7 9">
        <text>4 Fe(2+) + O2 + 4 H(+) = 4 Fe(3+) + 2 H2O</text>
        <dbReference type="Rhea" id="RHEA:11148"/>
        <dbReference type="ChEBI" id="CHEBI:15377"/>
        <dbReference type="ChEBI" id="CHEBI:15378"/>
        <dbReference type="ChEBI" id="CHEBI:15379"/>
        <dbReference type="ChEBI" id="CHEBI:29033"/>
        <dbReference type="ChEBI" id="CHEBI:29034"/>
        <dbReference type="EC" id="1.16.3.1"/>
    </reaction>
</comment>
<keyword evidence="4 8" id="KW-0408">Iron</keyword>
<sequence length="292" mass="31327">MRVAPSSAARALSSRSGGPALRSPAAARPAARRPRLAVPPRAEFGGGEGEFKDPVSEKARQQVQSGLVFAPMGEVGPLVAQMDQQLMDPKSEPGLAATRSLGRSGFAPEIEAGINEQIKYVYTSMYSFFARDDVGLPGFAAYFAHNSDEERTHAHLLMRYQTQRGGRVRLLALAPPETEYWHPEKGDALHATELALSLEKLNFTKLRELHDVAQKAGDADATHFIEDYLLHEQSKDVKEAAVLVSQVRRAGLGHGVFHVDYLLSEEYGEDAAGGNGNGNGNGLGKGAGPIAG</sequence>
<evidence type="ECO:0000256" key="1">
    <source>
        <dbReference type="ARBA" id="ARBA00007513"/>
    </source>
</evidence>
<evidence type="ECO:0000256" key="3">
    <source>
        <dbReference type="ARBA" id="ARBA00022723"/>
    </source>
</evidence>
<comment type="subunit">
    <text evidence="6">Oligomer of 24 subunits. There are two types of subunits: L (light) chain and H (heavy) chain. The major chain can be light or heavy, depending on the species and tissue type. The functional molecule forms a roughly spherical shell with a diameter of 12 nm and contains a central cavity into which the insoluble mineral iron core is deposited.</text>
</comment>
<dbReference type="GO" id="GO:0005737">
    <property type="term" value="C:cytoplasm"/>
    <property type="evidence" value="ECO:0007669"/>
    <property type="project" value="TreeGrafter"/>
</dbReference>
<gene>
    <name evidence="12" type="ORF">HYH03_001443</name>
</gene>
<feature type="binding site" evidence="8">
    <location>
        <position position="199"/>
    </location>
    <ligand>
        <name>Fe cation</name>
        <dbReference type="ChEBI" id="CHEBI:24875"/>
        <label>1</label>
    </ligand>
</feature>
<dbReference type="InterPro" id="IPR012347">
    <property type="entry name" value="Ferritin-like"/>
</dbReference>
<dbReference type="Proteomes" id="UP000612055">
    <property type="component" value="Unassembled WGS sequence"/>
</dbReference>
<comment type="function">
    <text evidence="9">Stores iron in a soluble, non-toxic, readily available form. Important for iron homeostasis. Iron is taken up in the ferrous form and deposited as ferric hydroxides after oxidation.</text>
</comment>